<protein>
    <submittedName>
        <fullName evidence="3">Nucleotidyltransferase</fullName>
    </submittedName>
</protein>
<dbReference type="InterPro" id="IPR006116">
    <property type="entry name" value="NT_2-5OAS_ClassI-CCAase"/>
</dbReference>
<gene>
    <name evidence="3" type="ORF">B7709_09265</name>
</gene>
<dbReference type="RefSeq" id="WP_084972543.1">
    <property type="nucleotide sequence ID" value="NZ_NCUW01000030.1"/>
</dbReference>
<evidence type="ECO:0000313" key="3">
    <source>
        <dbReference type="EMBL" id="ORO76108.1"/>
    </source>
</evidence>
<dbReference type="Pfam" id="PF18144">
    <property type="entry name" value="SMODS"/>
    <property type="match status" value="1"/>
</dbReference>
<dbReference type="SUPFAM" id="SSF81301">
    <property type="entry name" value="Nucleotidyltransferase"/>
    <property type="match status" value="1"/>
</dbReference>
<dbReference type="Pfam" id="PF18134">
    <property type="entry name" value="AGS_C"/>
    <property type="match status" value="1"/>
</dbReference>
<dbReference type="AlphaFoldDB" id="A0A1X1ISL7"/>
<evidence type="ECO:0000256" key="1">
    <source>
        <dbReference type="ARBA" id="ARBA00023118"/>
    </source>
</evidence>
<comment type="caution">
    <text evidence="3">The sequence shown here is derived from an EMBL/GenBank/DDBJ whole genome shotgun (WGS) entry which is preliminary data.</text>
</comment>
<dbReference type="CDD" id="cd05400">
    <property type="entry name" value="NT_2-5OAS_ClassI-CCAase"/>
    <property type="match status" value="1"/>
</dbReference>
<evidence type="ECO:0000259" key="2">
    <source>
        <dbReference type="Pfam" id="PF18134"/>
    </source>
</evidence>
<dbReference type="InterPro" id="IPR043519">
    <property type="entry name" value="NT_sf"/>
</dbReference>
<accession>A0A1X1ISL7</accession>
<name>A0A1X1ISL7_STROR</name>
<dbReference type="EMBL" id="NCUW01000030">
    <property type="protein sequence ID" value="ORO76108.1"/>
    <property type="molecule type" value="Genomic_DNA"/>
</dbReference>
<evidence type="ECO:0000313" key="4">
    <source>
        <dbReference type="Proteomes" id="UP000194008"/>
    </source>
</evidence>
<dbReference type="Proteomes" id="UP000194008">
    <property type="component" value="Unassembled WGS sequence"/>
</dbReference>
<reference evidence="3 4" key="1">
    <citation type="journal article" date="2016" name="Eur. J. Clin. Microbiol. Infect. Dis.">
        <title>Whole genome sequencing as a tool for phylogenetic analysis of clinical strains of Mitis group streptococci.</title>
        <authorList>
            <person name="Rasmussen L.H."/>
            <person name="Dargis R."/>
            <person name="Hojholt K."/>
            <person name="Christensen J.J."/>
            <person name="Skovgaard O."/>
            <person name="Justesen U.S."/>
            <person name="Rosenvinge F.S."/>
            <person name="Moser C."/>
            <person name="Lukjancenko O."/>
            <person name="Rasmussen S."/>
            <person name="Nielsen X.C."/>
        </authorList>
    </citation>
    <scope>NUCLEOTIDE SEQUENCE [LARGE SCALE GENOMIC DNA]</scope>
    <source>
        <strain evidence="3 4">Y_5914_11</strain>
    </source>
</reference>
<keyword evidence="3" id="KW-0808">Transferase</keyword>
<keyword evidence="1" id="KW-0051">Antiviral defense</keyword>
<sequence>MVDIVIPKEIKSLIEELDVSDSKYEKATQRYNSIADYIKNSELSSYRPDIYLQGSFKLGTAIKPLTEDGVYDIDIVCNFTGLRREGQSQFSLKYNLGKIVKSYAKSQSMSNDPEESKRCWTLKYVDENNFHIDILPSVPLNEKDDGYIAITDKSNNNYYEVSTDWETSNPKGYAKWFRDVSKFSIYQEEVAKRFYASIEKIPEYKVKTPLQRIVQILKRHAEVCFADDIEHKPSSIIITTLAAKQYQSASSYNSDFLDIMNYVIEHLKDGIEIRNGKPCVHNPVNEEEVLSSKWDKDSSYFEFFKIWLQQLESDFNVRNHNLSYSDKIQYLRRSLFRDCENQLPITSVSLIPHHQKSKWLNLSKEEVSIKAKYLHSGFRWKEIKSGTILNKHGELRFEVQAKRLKDYEIWWQVTNTGKEAENANCLRGDFYSSELIEGKKVRKESTRYAGRHYVEAYLVKNGICYGKSSPFEVNIADDFSLDFLR</sequence>
<dbReference type="GO" id="GO:0051607">
    <property type="term" value="P:defense response to virus"/>
    <property type="evidence" value="ECO:0007669"/>
    <property type="project" value="UniProtKB-KW"/>
</dbReference>
<dbReference type="InterPro" id="IPR040511">
    <property type="entry name" value="AGS_C"/>
</dbReference>
<feature type="domain" description="Adenylyl/Guanylyl and SMODS C-terminal sensor" evidence="2">
    <location>
        <begin position="352"/>
        <end position="475"/>
    </location>
</feature>
<organism evidence="3 4">
    <name type="scientific">Streptococcus oralis subsp. dentisani</name>
    <dbReference type="NCBI Taxonomy" id="1458253"/>
    <lineage>
        <taxon>Bacteria</taxon>
        <taxon>Bacillati</taxon>
        <taxon>Bacillota</taxon>
        <taxon>Bacilli</taxon>
        <taxon>Lactobacillales</taxon>
        <taxon>Streptococcaceae</taxon>
        <taxon>Streptococcus</taxon>
    </lineage>
</organism>
<proteinExistence type="predicted"/>
<dbReference type="GO" id="GO:0016779">
    <property type="term" value="F:nucleotidyltransferase activity"/>
    <property type="evidence" value="ECO:0007669"/>
    <property type="project" value="InterPro"/>
</dbReference>